<dbReference type="Proteomes" id="UP000186601">
    <property type="component" value="Unassembled WGS sequence"/>
</dbReference>
<evidence type="ECO:0000313" key="2">
    <source>
        <dbReference type="EMBL" id="PSR74217.1"/>
    </source>
</evidence>
<accession>A0A2R6NP49</accession>
<dbReference type="AlphaFoldDB" id="A0A2R6NP49"/>
<evidence type="ECO:0000313" key="3">
    <source>
        <dbReference type="Proteomes" id="UP000186601"/>
    </source>
</evidence>
<keyword evidence="1" id="KW-0472">Membrane</keyword>
<keyword evidence="3" id="KW-1185">Reference proteome</keyword>
<feature type="transmembrane region" description="Helical" evidence="1">
    <location>
        <begin position="94"/>
        <end position="114"/>
    </location>
</feature>
<keyword evidence="1" id="KW-0812">Transmembrane</keyword>
<organism evidence="2 3">
    <name type="scientific">Hermanssonia centrifuga</name>
    <dbReference type="NCBI Taxonomy" id="98765"/>
    <lineage>
        <taxon>Eukaryota</taxon>
        <taxon>Fungi</taxon>
        <taxon>Dikarya</taxon>
        <taxon>Basidiomycota</taxon>
        <taxon>Agaricomycotina</taxon>
        <taxon>Agaricomycetes</taxon>
        <taxon>Polyporales</taxon>
        <taxon>Meruliaceae</taxon>
        <taxon>Hermanssonia</taxon>
    </lineage>
</organism>
<reference evidence="2 3" key="1">
    <citation type="submission" date="2018-02" db="EMBL/GenBank/DDBJ databases">
        <title>Genome sequence of the basidiomycete white-rot fungus Phlebia centrifuga.</title>
        <authorList>
            <person name="Granchi Z."/>
            <person name="Peng M."/>
            <person name="de Vries R.P."/>
            <person name="Hilden K."/>
            <person name="Makela M.R."/>
            <person name="Grigoriev I."/>
            <person name="Riley R."/>
        </authorList>
    </citation>
    <scope>NUCLEOTIDE SEQUENCE [LARGE SCALE GENOMIC DNA]</scope>
    <source>
        <strain evidence="2 3">FBCC195</strain>
    </source>
</reference>
<protein>
    <submittedName>
        <fullName evidence="2">Uncharacterized protein</fullName>
    </submittedName>
</protein>
<sequence>MDLEYSSSTVVMMRLSKSTWGVLGLGELHDLSLTTLSGRDATFTGMRLSFSVPCSDSRRAIDVKRPIPSRAMDSREILHNLPGHKHRSDQTPAALQPFTMLPILILWLAIVGSSTRGCFKEERRCAVASHGFHRRERDVGVYVEE</sequence>
<name>A0A2R6NP49_9APHY</name>
<comment type="caution">
    <text evidence="2">The sequence shown here is derived from an EMBL/GenBank/DDBJ whole genome shotgun (WGS) entry which is preliminary data.</text>
</comment>
<keyword evidence="1" id="KW-1133">Transmembrane helix</keyword>
<dbReference type="EMBL" id="MLYV02001010">
    <property type="protein sequence ID" value="PSR74217.1"/>
    <property type="molecule type" value="Genomic_DNA"/>
</dbReference>
<gene>
    <name evidence="2" type="ORF">PHLCEN_2v10019</name>
</gene>
<evidence type="ECO:0000256" key="1">
    <source>
        <dbReference type="SAM" id="Phobius"/>
    </source>
</evidence>
<proteinExistence type="predicted"/>